<dbReference type="EMBL" id="FOCL01000002">
    <property type="protein sequence ID" value="SEN17378.1"/>
    <property type="molecule type" value="Genomic_DNA"/>
</dbReference>
<protein>
    <recommendedName>
        <fullName evidence="4">DUF393 domain-containing protein</fullName>
    </recommendedName>
</protein>
<gene>
    <name evidence="2" type="ORF">SAMN05192574_102668</name>
</gene>
<dbReference type="Proteomes" id="UP000198942">
    <property type="component" value="Unassembled WGS sequence"/>
</dbReference>
<reference evidence="3" key="1">
    <citation type="submission" date="2016-10" db="EMBL/GenBank/DDBJ databases">
        <authorList>
            <person name="Varghese N."/>
            <person name="Submissions S."/>
        </authorList>
    </citation>
    <scope>NUCLEOTIDE SEQUENCE [LARGE SCALE GENOMIC DNA]</scope>
    <source>
        <strain evidence="3">Gh-48</strain>
    </source>
</reference>
<accession>A0A1H8EF51</accession>
<keyword evidence="3" id="KW-1185">Reference proteome</keyword>
<evidence type="ECO:0000313" key="3">
    <source>
        <dbReference type="Proteomes" id="UP000198942"/>
    </source>
</evidence>
<name>A0A1H8EF51_9SPHI</name>
<keyword evidence="1" id="KW-1133">Transmembrane helix</keyword>
<evidence type="ECO:0000313" key="2">
    <source>
        <dbReference type="EMBL" id="SEN17378.1"/>
    </source>
</evidence>
<dbReference type="AlphaFoldDB" id="A0A1H8EF51"/>
<proteinExistence type="predicted"/>
<feature type="transmembrane region" description="Helical" evidence="1">
    <location>
        <begin position="199"/>
        <end position="221"/>
    </location>
</feature>
<sequence length="281" mass="32265">MFQKTLKVMKTLKNHMILFDAECPMCRVYTHAFVKTGMLDHNGRSSYQEETHAGTCPVYDRQRAVNEIALINLESGEVTYGVKSLFKIIANTWPVFAPLFAFKPFIWLMSKVYAFISYNRRVIIPAAETGFEYQPTFKLHYRLLYLLFTWFCTGFILTAYAHLLVGVVPLGNPYREYLICGGQVLFQGAAICSFDRRNLWTYLGNMMTISFAGSLLLLIGLGMSHLFQLSPVVYTLYFMAVAGLMFLEHIRRTKLLGLGWVLTVTWVTYRIVLLLLILNLN</sequence>
<dbReference type="GO" id="GO:0015035">
    <property type="term" value="F:protein-disulfide reductase activity"/>
    <property type="evidence" value="ECO:0007669"/>
    <property type="project" value="InterPro"/>
</dbReference>
<feature type="transmembrane region" description="Helical" evidence="1">
    <location>
        <begin position="227"/>
        <end position="247"/>
    </location>
</feature>
<keyword evidence="1" id="KW-0472">Membrane</keyword>
<organism evidence="2 3">
    <name type="scientific">Mucilaginibacter gossypiicola</name>
    <dbReference type="NCBI Taxonomy" id="551995"/>
    <lineage>
        <taxon>Bacteria</taxon>
        <taxon>Pseudomonadati</taxon>
        <taxon>Bacteroidota</taxon>
        <taxon>Sphingobacteriia</taxon>
        <taxon>Sphingobacteriales</taxon>
        <taxon>Sphingobacteriaceae</taxon>
        <taxon>Mucilaginibacter</taxon>
    </lineage>
</organism>
<keyword evidence="1" id="KW-0812">Transmembrane</keyword>
<dbReference type="Pfam" id="PF04134">
    <property type="entry name" value="DCC1-like"/>
    <property type="match status" value="1"/>
</dbReference>
<feature type="transmembrane region" description="Helical" evidence="1">
    <location>
        <begin position="259"/>
        <end position="278"/>
    </location>
</feature>
<feature type="transmembrane region" description="Helical" evidence="1">
    <location>
        <begin position="143"/>
        <end position="168"/>
    </location>
</feature>
<evidence type="ECO:0008006" key="4">
    <source>
        <dbReference type="Google" id="ProtNLM"/>
    </source>
</evidence>
<evidence type="ECO:0000256" key="1">
    <source>
        <dbReference type="SAM" id="Phobius"/>
    </source>
</evidence>
<dbReference type="STRING" id="551995.SAMN05192574_102668"/>
<dbReference type="InterPro" id="IPR007263">
    <property type="entry name" value="DCC1-like"/>
</dbReference>